<feature type="transmembrane region" description="Helical" evidence="9">
    <location>
        <begin position="329"/>
        <end position="348"/>
    </location>
</feature>
<feature type="transmembrane region" description="Helical" evidence="9">
    <location>
        <begin position="406"/>
        <end position="431"/>
    </location>
</feature>
<keyword evidence="5 8" id="KW-0812">Transmembrane</keyword>
<keyword evidence="3" id="KW-0050">Antiport</keyword>
<dbReference type="Proteomes" id="UP000077926">
    <property type="component" value="Chromosome"/>
</dbReference>
<organism evidence="11 12">
    <name type="scientific">Peribacillus muralis</name>
    <dbReference type="NCBI Taxonomy" id="264697"/>
    <lineage>
        <taxon>Bacteria</taxon>
        <taxon>Bacillati</taxon>
        <taxon>Bacillota</taxon>
        <taxon>Bacilli</taxon>
        <taxon>Bacillales</taxon>
        <taxon>Bacillaceae</taxon>
        <taxon>Peribacillus</taxon>
    </lineage>
</organism>
<feature type="transmembrane region" description="Helical" evidence="9">
    <location>
        <begin position="108"/>
        <end position="126"/>
    </location>
</feature>
<keyword evidence="3" id="KW-0813">Transport</keyword>
<dbReference type="InterPro" id="IPR001750">
    <property type="entry name" value="ND/Mrp_TM"/>
</dbReference>
<dbReference type="NCBIfam" id="NF005818">
    <property type="entry name" value="PRK07691.1"/>
    <property type="match status" value="1"/>
</dbReference>
<dbReference type="PANTHER" id="PTHR42703:SF1">
    <property type="entry name" value="NA(+)_H(+) ANTIPORTER SUBUNIT D1"/>
    <property type="match status" value="1"/>
</dbReference>
<dbReference type="Pfam" id="PF00361">
    <property type="entry name" value="Proton_antipo_M"/>
    <property type="match status" value="1"/>
</dbReference>
<evidence type="ECO:0000256" key="6">
    <source>
        <dbReference type="ARBA" id="ARBA00022989"/>
    </source>
</evidence>
<dbReference type="PANTHER" id="PTHR42703">
    <property type="entry name" value="NADH DEHYDROGENASE"/>
    <property type="match status" value="1"/>
</dbReference>
<feature type="transmembrane region" description="Helical" evidence="9">
    <location>
        <begin position="162"/>
        <end position="184"/>
    </location>
</feature>
<feature type="domain" description="NADH:quinone oxidoreductase/Mrp antiporter transmembrane" evidence="10">
    <location>
        <begin position="127"/>
        <end position="416"/>
    </location>
</feature>
<accession>A0A1B3XUN8</accession>
<sequence length="493" mass="54532">MSNLTFLPVLWPLFTGILLIFLAKKITLQRWISLFSSLIGIVISMYLVFSVHSQGILTLGVGSWEAPFGIVIVADMLAALLVLTTNIIGMAILLYSFRTIGAERERHYYYPVFQFLLIGVNGAFLTGDLFNLFVFFEVMLMASYVLLVLGGTKIQLRESLKYIIVNVLSSSFFVIMVAYLYSVLGTLNMAQISQRIEEVNQPAILSVIAIGFLIVFGLKGAIFPLFQWLPGSYYAPPIPVMALFGALLTKVGIYSIFRTYTLMFYHDQDFTHTFLAWLAILTILIGVIGAIAYWDVKKIIIYNIIIAVGVIIFGISVMNEPALSGSILYIIHDMLIKAALFLLIGIMIKISGSTDIRQMGGMIKQYPALAWTFFIAAISLAGIPPFSGFAGKLLILQGAGKAGDYLGMAMVLLSSLMVLYSVMKIFIYGFWGTPKADYREGAVPVNKMLFPAAFLVAISVLYGVGTEFMYPFISQAVETLLNPDIYIKAVLKE</sequence>
<evidence type="ECO:0000256" key="3">
    <source>
        <dbReference type="ARBA" id="ARBA00022449"/>
    </source>
</evidence>
<dbReference type="GO" id="GO:0015297">
    <property type="term" value="F:antiporter activity"/>
    <property type="evidence" value="ECO:0007669"/>
    <property type="project" value="UniProtKB-KW"/>
</dbReference>
<feature type="transmembrane region" description="Helical" evidence="9">
    <location>
        <begin position="31"/>
        <end position="49"/>
    </location>
</feature>
<evidence type="ECO:0000256" key="7">
    <source>
        <dbReference type="ARBA" id="ARBA00023136"/>
    </source>
</evidence>
<evidence type="ECO:0000256" key="5">
    <source>
        <dbReference type="ARBA" id="ARBA00022692"/>
    </source>
</evidence>
<feature type="transmembrane region" description="Helical" evidence="9">
    <location>
        <begin position="300"/>
        <end position="317"/>
    </location>
</feature>
<evidence type="ECO:0000256" key="8">
    <source>
        <dbReference type="RuleBase" id="RU000320"/>
    </source>
</evidence>
<dbReference type="GO" id="GO:0005886">
    <property type="term" value="C:plasma membrane"/>
    <property type="evidence" value="ECO:0007669"/>
    <property type="project" value="UniProtKB-SubCell"/>
</dbReference>
<comment type="similarity">
    <text evidence="2">Belongs to the CPA3 antiporters (TC 2.A.63) subunit D family.</text>
</comment>
<keyword evidence="12" id="KW-1185">Reference proteome</keyword>
<evidence type="ECO:0000313" key="11">
    <source>
        <dbReference type="EMBL" id="AOH56925.1"/>
    </source>
</evidence>
<dbReference type="InterPro" id="IPR003918">
    <property type="entry name" value="NADH_UbQ_OxRdtase"/>
</dbReference>
<comment type="subcellular location">
    <subcellularLocation>
        <location evidence="1">Cell membrane</location>
        <topology evidence="1">Multi-pass membrane protein</topology>
    </subcellularLocation>
    <subcellularLocation>
        <location evidence="8">Membrane</location>
        <topology evidence="8">Multi-pass membrane protein</topology>
    </subcellularLocation>
</comment>
<evidence type="ECO:0000256" key="2">
    <source>
        <dbReference type="ARBA" id="ARBA00005346"/>
    </source>
</evidence>
<name>A0A1B3XUN8_9BACI</name>
<feature type="transmembrane region" description="Helical" evidence="9">
    <location>
        <begin position="452"/>
        <end position="473"/>
    </location>
</feature>
<feature type="transmembrane region" description="Helical" evidence="9">
    <location>
        <begin position="368"/>
        <end position="386"/>
    </location>
</feature>
<evidence type="ECO:0000256" key="4">
    <source>
        <dbReference type="ARBA" id="ARBA00022475"/>
    </source>
</evidence>
<dbReference type="InterPro" id="IPR050586">
    <property type="entry name" value="CPA3_Na-H_Antiporter_D"/>
</dbReference>
<dbReference type="AlphaFoldDB" id="A0A1B3XUN8"/>
<reference evidence="11 12" key="1">
    <citation type="submission" date="2016-08" db="EMBL/GenBank/DDBJ databases">
        <title>Complete genome sequence of Bacillus muralis G25-68, a strain with toxicity to nematodes.</title>
        <authorList>
            <person name="Zheng Z."/>
        </authorList>
    </citation>
    <scope>NUCLEOTIDE SEQUENCE [LARGE SCALE GENOMIC DNA]</scope>
    <source>
        <strain evidence="11 12">G25-68</strain>
    </source>
</reference>
<feature type="transmembrane region" description="Helical" evidence="9">
    <location>
        <begin position="204"/>
        <end position="226"/>
    </location>
</feature>
<gene>
    <name evidence="11" type="ORF">ABE28_021480</name>
</gene>
<feature type="transmembrane region" description="Helical" evidence="9">
    <location>
        <begin position="274"/>
        <end position="293"/>
    </location>
</feature>
<dbReference type="RefSeq" id="WP_064464323.1">
    <property type="nucleotide sequence ID" value="NZ_CP017080.1"/>
</dbReference>
<feature type="transmembrane region" description="Helical" evidence="9">
    <location>
        <begin position="233"/>
        <end position="254"/>
    </location>
</feature>
<keyword evidence="7 9" id="KW-0472">Membrane</keyword>
<dbReference type="STRING" id="264697.ABE28_021480"/>
<protein>
    <submittedName>
        <fullName evidence="11">Na+/H+ antiporter subunit D</fullName>
    </submittedName>
</protein>
<dbReference type="EMBL" id="CP017080">
    <property type="protein sequence ID" value="AOH56925.1"/>
    <property type="molecule type" value="Genomic_DNA"/>
</dbReference>
<feature type="transmembrane region" description="Helical" evidence="9">
    <location>
        <begin position="132"/>
        <end position="150"/>
    </location>
</feature>
<dbReference type="GO" id="GO:0008137">
    <property type="term" value="F:NADH dehydrogenase (ubiquinone) activity"/>
    <property type="evidence" value="ECO:0007669"/>
    <property type="project" value="InterPro"/>
</dbReference>
<feature type="transmembrane region" description="Helical" evidence="9">
    <location>
        <begin position="69"/>
        <end position="96"/>
    </location>
</feature>
<dbReference type="OrthoDB" id="9811718at2"/>
<keyword evidence="4" id="KW-1003">Cell membrane</keyword>
<dbReference type="PRINTS" id="PR01437">
    <property type="entry name" value="NUOXDRDTASE4"/>
</dbReference>
<evidence type="ECO:0000256" key="1">
    <source>
        <dbReference type="ARBA" id="ARBA00004651"/>
    </source>
</evidence>
<proteinExistence type="inferred from homology"/>
<keyword evidence="6 9" id="KW-1133">Transmembrane helix</keyword>
<dbReference type="GO" id="GO:0042773">
    <property type="term" value="P:ATP synthesis coupled electron transport"/>
    <property type="evidence" value="ECO:0007669"/>
    <property type="project" value="InterPro"/>
</dbReference>
<evidence type="ECO:0000259" key="10">
    <source>
        <dbReference type="Pfam" id="PF00361"/>
    </source>
</evidence>
<evidence type="ECO:0000256" key="9">
    <source>
        <dbReference type="SAM" id="Phobius"/>
    </source>
</evidence>
<dbReference type="KEGG" id="bmur:ABE28_021480"/>
<evidence type="ECO:0000313" key="12">
    <source>
        <dbReference type="Proteomes" id="UP000077926"/>
    </source>
</evidence>
<feature type="transmembrane region" description="Helical" evidence="9">
    <location>
        <begin position="6"/>
        <end position="24"/>
    </location>
</feature>